<dbReference type="EMBL" id="JAHXZJ010000002">
    <property type="protein sequence ID" value="KAH0563789.1"/>
    <property type="molecule type" value="Genomic_DNA"/>
</dbReference>
<evidence type="ECO:0000313" key="2">
    <source>
        <dbReference type="EMBL" id="KAH0563789.1"/>
    </source>
</evidence>
<sequence length="84" mass="9595">MAAQMLNYDNIKKMLIEDVAFNFNWSDTDSEGYDGDTEEFLNKFHNILNVNSTDEEINYNSQKPEDNNGLNKDSKEHKSTSVGA</sequence>
<accession>A0AAV7IZW7</accession>
<dbReference type="AlphaFoldDB" id="A0AAV7IZW7"/>
<gene>
    <name evidence="2" type="ORF">KQX54_006449</name>
</gene>
<name>A0AAV7IZW7_COTGL</name>
<keyword evidence="3" id="KW-1185">Reference proteome</keyword>
<evidence type="ECO:0000313" key="3">
    <source>
        <dbReference type="Proteomes" id="UP000826195"/>
    </source>
</evidence>
<evidence type="ECO:0000256" key="1">
    <source>
        <dbReference type="SAM" id="MobiDB-lite"/>
    </source>
</evidence>
<organism evidence="2 3">
    <name type="scientific">Cotesia glomerata</name>
    <name type="common">Lepidopteran parasitic wasp</name>
    <name type="synonym">Apanteles glomeratus</name>
    <dbReference type="NCBI Taxonomy" id="32391"/>
    <lineage>
        <taxon>Eukaryota</taxon>
        <taxon>Metazoa</taxon>
        <taxon>Ecdysozoa</taxon>
        <taxon>Arthropoda</taxon>
        <taxon>Hexapoda</taxon>
        <taxon>Insecta</taxon>
        <taxon>Pterygota</taxon>
        <taxon>Neoptera</taxon>
        <taxon>Endopterygota</taxon>
        <taxon>Hymenoptera</taxon>
        <taxon>Apocrita</taxon>
        <taxon>Ichneumonoidea</taxon>
        <taxon>Braconidae</taxon>
        <taxon>Microgastrinae</taxon>
        <taxon>Cotesia</taxon>
    </lineage>
</organism>
<comment type="caution">
    <text evidence="2">The sequence shown here is derived from an EMBL/GenBank/DDBJ whole genome shotgun (WGS) entry which is preliminary data.</text>
</comment>
<protein>
    <submittedName>
        <fullName evidence="2">Uncharacterized protein</fullName>
    </submittedName>
</protein>
<proteinExistence type="predicted"/>
<dbReference type="Proteomes" id="UP000826195">
    <property type="component" value="Unassembled WGS sequence"/>
</dbReference>
<reference evidence="2 3" key="1">
    <citation type="journal article" date="2021" name="J. Hered.">
        <title>A chromosome-level genome assembly of the parasitoid wasp, Cotesia glomerata (Hymenoptera: Braconidae).</title>
        <authorList>
            <person name="Pinto B.J."/>
            <person name="Weis J.J."/>
            <person name="Gamble T."/>
            <person name="Ode P.J."/>
            <person name="Paul R."/>
            <person name="Zaspel J.M."/>
        </authorList>
    </citation>
    <scope>NUCLEOTIDE SEQUENCE [LARGE SCALE GENOMIC DNA]</scope>
    <source>
        <strain evidence="2">CgM1</strain>
    </source>
</reference>
<feature type="compositionally biased region" description="Basic and acidic residues" evidence="1">
    <location>
        <begin position="72"/>
        <end position="84"/>
    </location>
</feature>
<feature type="region of interest" description="Disordered" evidence="1">
    <location>
        <begin position="54"/>
        <end position="84"/>
    </location>
</feature>